<gene>
    <name evidence="1" type="ORF">GM51_14285</name>
</gene>
<dbReference type="AlphaFoldDB" id="A0A094PX52"/>
<sequence length="220" mass="24045">MQQIGPQGPQKLYPVDYDEDVPDLCSLKYLTLKFLTLSYQPNDLRQTYPMNFASNLEALVREVEDHVASAGWDQPVRLFALVPTASLLETNPQVAAELGLSAHLPMTSVEQEITDTLELDELLATIAWPAEVVGALVALERIVLPPSAQSDLPGENESELVQVAANHPDRRDVRIVSAVLRSGENLNALRHRTHDSADAVAVSSDLVTRLNDALAATFAE</sequence>
<dbReference type="EMBL" id="JNSL01000105">
    <property type="protein sequence ID" value="KGA15712.1"/>
    <property type="molecule type" value="Genomic_DNA"/>
</dbReference>
<reference evidence="1" key="1">
    <citation type="submission" date="2014-06" db="EMBL/GenBank/DDBJ databases">
        <title>Key roles for freshwater Actinobacteria revealed by deep metagenomic sequencing.</title>
        <authorList>
            <person name="Ghai R."/>
            <person name="Mizuno C.M."/>
            <person name="Picazo A."/>
            <person name="Camacho A."/>
            <person name="Rodriguez-Valera F."/>
        </authorList>
    </citation>
    <scope>NUCLEOTIDE SEQUENCE</scope>
</reference>
<dbReference type="NCBIfam" id="NF040618">
    <property type="entry name" value="PPA1309_fam"/>
    <property type="match status" value="1"/>
</dbReference>
<organism evidence="1">
    <name type="scientific">freshwater metagenome</name>
    <dbReference type="NCBI Taxonomy" id="449393"/>
    <lineage>
        <taxon>unclassified sequences</taxon>
        <taxon>metagenomes</taxon>
        <taxon>ecological metagenomes</taxon>
    </lineage>
</organism>
<evidence type="ECO:0000313" key="1">
    <source>
        <dbReference type="EMBL" id="KGA15712.1"/>
    </source>
</evidence>
<protein>
    <submittedName>
        <fullName evidence="1">Uncharacterized protein</fullName>
    </submittedName>
</protein>
<accession>A0A094PX52</accession>
<dbReference type="InterPro" id="IPR047681">
    <property type="entry name" value="PPA1309-like"/>
</dbReference>
<comment type="caution">
    <text evidence="1">The sequence shown here is derived from an EMBL/GenBank/DDBJ whole genome shotgun (WGS) entry which is preliminary data.</text>
</comment>
<name>A0A094PX52_9ZZZZ</name>
<proteinExistence type="predicted"/>